<name>A0A7J2U268_9CREN</name>
<accession>A0A7J2U268</accession>
<organism evidence="1">
    <name type="scientific">Ignisphaera aggregans</name>
    <dbReference type="NCBI Taxonomy" id="334771"/>
    <lineage>
        <taxon>Archaea</taxon>
        <taxon>Thermoproteota</taxon>
        <taxon>Thermoprotei</taxon>
        <taxon>Desulfurococcales</taxon>
        <taxon>Desulfurococcaceae</taxon>
        <taxon>Ignisphaera</taxon>
    </lineage>
</organism>
<reference evidence="1" key="1">
    <citation type="journal article" date="2020" name="mSystems">
        <title>Genome- and Community-Level Interaction Insights into Carbon Utilization and Element Cycling Functions of Hydrothermarchaeota in Hydrothermal Sediment.</title>
        <authorList>
            <person name="Zhou Z."/>
            <person name="Liu Y."/>
            <person name="Xu W."/>
            <person name="Pan J."/>
            <person name="Luo Z.H."/>
            <person name="Li M."/>
        </authorList>
    </citation>
    <scope>NUCLEOTIDE SEQUENCE [LARGE SCALE GENOMIC DNA]</scope>
    <source>
        <strain evidence="1">SpSt-125</strain>
    </source>
</reference>
<sequence length="289" mass="32301">MEKSEKISEIIVDMLASKLLGKKSIAIMYCGAVEGVARHLETILRISLGETNIIAISGDYAHNMLLPYISDFVEYTILLSSSRSQGCVNRVRQTLRLLGADLLTLLSKPLQESASYAIAEYKDTIEIDENLYRLSINLANIKLGLRIGAESRRIKRMEGETQISNIAKDVLEAYSKAVEATERCSIVVTTHSLLSIGEELSDIGYLYTTVDKVDMYTRFADSIALFYTTAEEHIVREVLTSIRAHPAYKHITYVKINTDPLTAPLYGLLLALYMRLKKLIAIGKSQVMI</sequence>
<evidence type="ECO:0008006" key="2">
    <source>
        <dbReference type="Google" id="ProtNLM"/>
    </source>
</evidence>
<comment type="caution">
    <text evidence="1">The sequence shown here is derived from an EMBL/GenBank/DDBJ whole genome shotgun (WGS) entry which is preliminary data.</text>
</comment>
<dbReference type="AlphaFoldDB" id="A0A7J2U268"/>
<gene>
    <name evidence="1" type="ORF">ENO26_02380</name>
</gene>
<protein>
    <recommendedName>
        <fullName evidence="2">SIS domain-containing protein</fullName>
    </recommendedName>
</protein>
<evidence type="ECO:0000313" key="1">
    <source>
        <dbReference type="EMBL" id="HEM66407.1"/>
    </source>
</evidence>
<dbReference type="EMBL" id="DSEU01000012">
    <property type="protein sequence ID" value="HEM66407.1"/>
    <property type="molecule type" value="Genomic_DNA"/>
</dbReference>
<proteinExistence type="predicted"/>